<feature type="transmembrane region" description="Helical" evidence="1">
    <location>
        <begin position="311"/>
        <end position="343"/>
    </location>
</feature>
<evidence type="ECO:0000256" key="1">
    <source>
        <dbReference type="SAM" id="Phobius"/>
    </source>
</evidence>
<dbReference type="OrthoDB" id="4582561at2759"/>
<feature type="transmembrane region" description="Helical" evidence="1">
    <location>
        <begin position="279"/>
        <end position="299"/>
    </location>
</feature>
<dbReference type="eggNOG" id="ENOG502SIUH">
    <property type="taxonomic scope" value="Eukaryota"/>
</dbReference>
<sequence length="473" mass="50838">MQVRICVVAEDDATAAGGPSTLPPPALATLPPATQDGNASCAFDSLPELVERVVEDWAGYNISLLVDTCPGVCELVYGSGNPDISGIGAMYSYAIQGVSSLLFGPILGMLALYVGSDPDSDSFLALPPKLWVTETFAPTARSVHQTNIIVAFSVLFAALIRVRQACPVAERDFLQRLVGYEVLVSLICTLSYLPIHESSKQRKTVLCCYVLGTIIMVFIALDWTDLGDEPYASAFQAITKYCVQQQDWPVPEISFVPPPTSSETATSEGIWVEMSTMEFLLAMSPIWLFVVPLPLACCFPRFAAIFLIPHMLLLAGVLTVAAVAVAAVCIPLFVLGSAVFALLTRPYKAACRTLRVGPLRLGAVLIAAGFTALGASLAWIIFGAMRIQRQELGGFGQVAAVLAWIPTAQDALLAVSASFDGTERESQGAISMRYNRARLPRNPSRPGSHSPSRLSLLERRDSASEIRVQPLIQ</sequence>
<dbReference type="Proteomes" id="UP000008181">
    <property type="component" value="Chromosome 4"/>
</dbReference>
<keyword evidence="1" id="KW-0472">Membrane</keyword>
<dbReference type="EMBL" id="CP003012">
    <property type="protein sequence ID" value="AEO69507.1"/>
    <property type="molecule type" value="Genomic_DNA"/>
</dbReference>
<feature type="transmembrane region" description="Helical" evidence="1">
    <location>
        <begin position="93"/>
        <end position="114"/>
    </location>
</feature>
<dbReference type="GeneID" id="11520033"/>
<dbReference type="RefSeq" id="XP_003655843.1">
    <property type="nucleotide sequence ID" value="XM_003655795.1"/>
</dbReference>
<keyword evidence="3" id="KW-1185">Reference proteome</keyword>
<organism evidence="2 3">
    <name type="scientific">Thermothielavioides terrestris (strain ATCC 38088 / NRRL 8126)</name>
    <name type="common">Thielavia terrestris</name>
    <dbReference type="NCBI Taxonomy" id="578455"/>
    <lineage>
        <taxon>Eukaryota</taxon>
        <taxon>Fungi</taxon>
        <taxon>Dikarya</taxon>
        <taxon>Ascomycota</taxon>
        <taxon>Pezizomycotina</taxon>
        <taxon>Sordariomycetes</taxon>
        <taxon>Sordariomycetidae</taxon>
        <taxon>Sordariales</taxon>
        <taxon>Chaetomiaceae</taxon>
        <taxon>Thermothielavioides</taxon>
        <taxon>Thermothielavioides terrestris</taxon>
    </lineage>
</organism>
<feature type="transmembrane region" description="Helical" evidence="1">
    <location>
        <begin position="363"/>
        <end position="382"/>
    </location>
</feature>
<protein>
    <submittedName>
        <fullName evidence="2">Uncharacterized protein</fullName>
    </submittedName>
</protein>
<dbReference type="HOGENOM" id="CLU_577698_0_0_1"/>
<gene>
    <name evidence="2" type="ORF">THITE_114136</name>
</gene>
<reference evidence="2 3" key="1">
    <citation type="journal article" date="2011" name="Nat. Biotechnol.">
        <title>Comparative genomic analysis of the thermophilic biomass-degrading fungi Myceliophthora thermophila and Thielavia terrestris.</title>
        <authorList>
            <person name="Berka R.M."/>
            <person name="Grigoriev I.V."/>
            <person name="Otillar R."/>
            <person name="Salamov A."/>
            <person name="Grimwood J."/>
            <person name="Reid I."/>
            <person name="Ishmael N."/>
            <person name="John T."/>
            <person name="Darmond C."/>
            <person name="Moisan M.-C."/>
            <person name="Henrissat B."/>
            <person name="Coutinho P.M."/>
            <person name="Lombard V."/>
            <person name="Natvig D.O."/>
            <person name="Lindquist E."/>
            <person name="Schmutz J."/>
            <person name="Lucas S."/>
            <person name="Harris P."/>
            <person name="Powlowski J."/>
            <person name="Bellemare A."/>
            <person name="Taylor D."/>
            <person name="Butler G."/>
            <person name="de Vries R.P."/>
            <person name="Allijn I.E."/>
            <person name="van den Brink J."/>
            <person name="Ushinsky S."/>
            <person name="Storms R."/>
            <person name="Powell A.J."/>
            <person name="Paulsen I.T."/>
            <person name="Elbourne L.D.H."/>
            <person name="Baker S.E."/>
            <person name="Magnuson J."/>
            <person name="LaBoissiere S."/>
            <person name="Clutterbuck A.J."/>
            <person name="Martinez D."/>
            <person name="Wogulis M."/>
            <person name="de Leon A.L."/>
            <person name="Rey M.W."/>
            <person name="Tsang A."/>
        </authorList>
    </citation>
    <scope>NUCLEOTIDE SEQUENCE [LARGE SCALE GENOMIC DNA]</scope>
    <source>
        <strain evidence="3">ATCC 38088 / NRRL 8126</strain>
    </source>
</reference>
<keyword evidence="1" id="KW-1133">Transmembrane helix</keyword>
<evidence type="ECO:0000313" key="3">
    <source>
        <dbReference type="Proteomes" id="UP000008181"/>
    </source>
</evidence>
<feature type="transmembrane region" description="Helical" evidence="1">
    <location>
        <begin position="204"/>
        <end position="221"/>
    </location>
</feature>
<dbReference type="AlphaFoldDB" id="G2R9A9"/>
<accession>G2R9A9</accession>
<dbReference type="KEGG" id="ttt:THITE_114136"/>
<evidence type="ECO:0000313" key="2">
    <source>
        <dbReference type="EMBL" id="AEO69507.1"/>
    </source>
</evidence>
<feature type="transmembrane region" description="Helical" evidence="1">
    <location>
        <begin position="177"/>
        <end position="195"/>
    </location>
</feature>
<name>G2R9A9_THETT</name>
<proteinExistence type="predicted"/>
<keyword evidence="1" id="KW-0812">Transmembrane</keyword>